<feature type="region of interest" description="Disordered" evidence="1">
    <location>
        <begin position="882"/>
        <end position="908"/>
    </location>
</feature>
<feature type="compositionally biased region" description="Polar residues" evidence="1">
    <location>
        <begin position="275"/>
        <end position="289"/>
    </location>
</feature>
<dbReference type="Proteomes" id="UP001610728">
    <property type="component" value="Unassembled WGS sequence"/>
</dbReference>
<accession>A0ABR4MEI6</accession>
<feature type="region of interest" description="Disordered" evidence="1">
    <location>
        <begin position="549"/>
        <end position="575"/>
    </location>
</feature>
<evidence type="ECO:0000313" key="3">
    <source>
        <dbReference type="Proteomes" id="UP001610728"/>
    </source>
</evidence>
<feature type="compositionally biased region" description="Low complexity" evidence="1">
    <location>
        <begin position="770"/>
        <end position="803"/>
    </location>
</feature>
<feature type="compositionally biased region" description="Pro residues" evidence="1">
    <location>
        <begin position="887"/>
        <end position="903"/>
    </location>
</feature>
<comment type="caution">
    <text evidence="2">The sequence shown here is derived from an EMBL/GenBank/DDBJ whole genome shotgun (WGS) entry which is preliminary data.</text>
</comment>
<feature type="compositionally biased region" description="Basic and acidic residues" evidence="1">
    <location>
        <begin position="991"/>
        <end position="1005"/>
    </location>
</feature>
<feature type="compositionally biased region" description="Low complexity" evidence="1">
    <location>
        <begin position="859"/>
        <end position="870"/>
    </location>
</feature>
<feature type="region of interest" description="Disordered" evidence="1">
    <location>
        <begin position="380"/>
        <end position="399"/>
    </location>
</feature>
<feature type="compositionally biased region" description="Polar residues" evidence="1">
    <location>
        <begin position="384"/>
        <end position="399"/>
    </location>
</feature>
<feature type="compositionally biased region" description="Polar residues" evidence="1">
    <location>
        <begin position="21"/>
        <end position="42"/>
    </location>
</feature>
<feature type="compositionally biased region" description="Low complexity" evidence="1">
    <location>
        <begin position="549"/>
        <end position="568"/>
    </location>
</feature>
<protein>
    <submittedName>
        <fullName evidence="2">Uncharacterized protein</fullName>
    </submittedName>
</protein>
<feature type="compositionally biased region" description="Polar residues" evidence="1">
    <location>
        <begin position="193"/>
        <end position="210"/>
    </location>
</feature>
<sequence length="1099" mass="116100">MVSSTSASPQPRSLLLAGPSFDQSSNSYVHQPLPQMSSLPHSQAQAQVQAQAQKLGLVTSQAAKSLASGSSPGTPRPPRRSAVRHSRDISVTFARRASLLSVAAGTTGTTDAANTSEKGGKKSGMADGCRQYACLASSGNVLDNHKIDADTQGSGLGGSVVAGYNADTSGQACISSSNTPAFSEHSPVFTGFPRSSSAPPTSLPRPSSMVTQDPVSVAQAVPAILDQSQACLKQICYQNNGEDNEGIIQLCSPPTALSAEFPLYEHENKVILLSPSGNQQDNRQQGKPNSASSSADDADRAALNQPLPTLSPSPLPPLPSPSFLSSLSRRPTSSPVSPYSVLQPRTTLPRPQALVFDGTEFDCSPYMPVPLPPSWLSPTARAFSETTGSPSTATGTDVGLSSFSPSPFATTARINACDEARLPAGPLLKGGCSLPCARAAASATTTHLQLQSHQSSRFPWASTSSRFSAWSLSPSACSEQDGEEKETTVNLGLHLVGEEQQELEATVSHQLSRQYETKLVPGGEEMQAAAKNENAEVVHIPFVSSLSSLSSSSSSSSSSPQSPPSAQSDPTPLSLQTSTFTQTETQAQTQTQLIGYSHSVFLYKRPTERDPSCRCDSSHSETSIQSVQPQNDCHTVSLSLPLTLPFVPTLPPTLAAIPAHISDIEPPSPAFSFCSKNLSLRPLSAASSVPSTHPSPSLAAGSRMTSLYIPDSLNEMGSGFSTPWGTPKSPRPAALLNACSCTITMPKSPNAMDFTTQSPSPAMLSPRKVSAASTTSSVSSAPSSSFSSSDTEGRSSSTTTTCSPPFTPRNSLFSGSQSNLHVHMSPFQPYRSPPPHPKHLSQPVETAHTPVRQPVRPYSNSSVVPSNLLSSSNAPATELAANAKSLPPTPSSHLSPPPPPPPAYQCSLLPWSPSNKAMPRSMTVAEPQVSYFDTDTEEEEEEEADLQDARDRARAISRLFGPKRKSLHYATTSGSISSAAPGSRMSATESSRAREKEAKTRGGKAEKRKSKDAKSDKSDSEQHSDSEPGTSLGLATAGDRNSFLQRTNEQMLGMFTHMRLSSGFMSKKQKKERRKQNIKKHIRVLHETGTDLGASATIV</sequence>
<feature type="region of interest" description="Disordered" evidence="1">
    <location>
        <begin position="1"/>
        <end position="87"/>
    </location>
</feature>
<feature type="compositionally biased region" description="Low complexity" evidence="1">
    <location>
        <begin position="321"/>
        <end position="342"/>
    </location>
</feature>
<feature type="compositionally biased region" description="Polar residues" evidence="1">
    <location>
        <begin position="748"/>
        <end position="760"/>
    </location>
</feature>
<gene>
    <name evidence="2" type="ORF">HOO65_060519</name>
</gene>
<feature type="compositionally biased region" description="Polar residues" evidence="1">
    <location>
        <begin position="971"/>
        <end position="990"/>
    </location>
</feature>
<feature type="region of interest" description="Disordered" evidence="1">
    <location>
        <begin position="971"/>
        <end position="1037"/>
    </location>
</feature>
<dbReference type="EMBL" id="JABSNW010000006">
    <property type="protein sequence ID" value="KAL2886689.1"/>
    <property type="molecule type" value="Genomic_DNA"/>
</dbReference>
<feature type="compositionally biased region" description="Low complexity" evidence="1">
    <location>
        <begin position="43"/>
        <end position="53"/>
    </location>
</feature>
<feature type="compositionally biased region" description="Pro residues" evidence="1">
    <location>
        <begin position="309"/>
        <end position="320"/>
    </location>
</feature>
<feature type="compositionally biased region" description="Polar residues" evidence="1">
    <location>
        <begin position="1"/>
        <end position="11"/>
    </location>
</feature>
<evidence type="ECO:0000256" key="1">
    <source>
        <dbReference type="SAM" id="MobiDB-lite"/>
    </source>
</evidence>
<reference evidence="2 3" key="1">
    <citation type="submission" date="2020-05" db="EMBL/GenBank/DDBJ databases">
        <title>Ceratocystis lukuohia genome.</title>
        <authorList>
            <person name="Harrington T.C."/>
            <person name="Kim K."/>
            <person name="Mayers C.G."/>
        </authorList>
    </citation>
    <scope>NUCLEOTIDE SEQUENCE [LARGE SCALE GENOMIC DNA]</scope>
    <source>
        <strain evidence="2 3">C4212</strain>
    </source>
</reference>
<feature type="region of interest" description="Disordered" evidence="1">
    <location>
        <begin position="748"/>
        <end position="870"/>
    </location>
</feature>
<name>A0ABR4MEI6_9PEZI</name>
<dbReference type="GeneID" id="98119915"/>
<feature type="compositionally biased region" description="Polar residues" evidence="1">
    <location>
        <begin position="808"/>
        <end position="820"/>
    </location>
</feature>
<evidence type="ECO:0000313" key="2">
    <source>
        <dbReference type="EMBL" id="KAL2886689.1"/>
    </source>
</evidence>
<feature type="region of interest" description="Disordered" evidence="1">
    <location>
        <begin position="275"/>
        <end position="344"/>
    </location>
</feature>
<feature type="region of interest" description="Disordered" evidence="1">
    <location>
        <begin position="189"/>
        <end position="210"/>
    </location>
</feature>
<organism evidence="2 3">
    <name type="scientific">Ceratocystis lukuohia</name>
    <dbReference type="NCBI Taxonomy" id="2019550"/>
    <lineage>
        <taxon>Eukaryota</taxon>
        <taxon>Fungi</taxon>
        <taxon>Dikarya</taxon>
        <taxon>Ascomycota</taxon>
        <taxon>Pezizomycotina</taxon>
        <taxon>Sordariomycetes</taxon>
        <taxon>Hypocreomycetidae</taxon>
        <taxon>Microascales</taxon>
        <taxon>Ceratocystidaceae</taxon>
        <taxon>Ceratocystis</taxon>
    </lineage>
</organism>
<keyword evidence="3" id="KW-1185">Reference proteome</keyword>
<proteinExistence type="predicted"/>
<feature type="compositionally biased region" description="Basic and acidic residues" evidence="1">
    <location>
        <begin position="1012"/>
        <end position="1026"/>
    </location>
</feature>
<dbReference type="RefSeq" id="XP_070857869.1">
    <property type="nucleotide sequence ID" value="XM_071001151.1"/>
</dbReference>